<reference evidence="2 3" key="1">
    <citation type="journal article" date="2015" name="Genome Announc.">
        <title>Draft Genome Sequence of Filamentous Marine Cyanobacterium Lyngbya confervoides Strain BDU141951.</title>
        <authorList>
            <person name="Chandrababunaidu M.M."/>
            <person name="Sen D."/>
            <person name="Tripathy S."/>
        </authorList>
    </citation>
    <scope>NUCLEOTIDE SEQUENCE [LARGE SCALE GENOMIC DNA]</scope>
    <source>
        <strain evidence="2 3">BDU141951</strain>
    </source>
</reference>
<keyword evidence="3" id="KW-1185">Reference proteome</keyword>
<keyword evidence="1" id="KW-0812">Transmembrane</keyword>
<keyword evidence="1" id="KW-1133">Transmembrane helix</keyword>
<proteinExistence type="predicted"/>
<gene>
    <name evidence="2" type="ORF">QQ91_0000260</name>
</gene>
<sequence>MLGLSKLGKRNRSRPRTLYEVCPVCRHGHLNAMALMETVSCSFCHHIFSLEVPPPPVQRPTLSIEDFPQSLRWQWTGDNWRSLPQVEMPLTLWLWAVALAIMILPPTLLGLAMAIVPVAAYSRGAWIPPFWMVATLIGHGWIGLWLLAEHYQWPWYTRLQIFWQRHGLLR</sequence>
<protein>
    <submittedName>
        <fullName evidence="2">Uncharacterized protein</fullName>
    </submittedName>
</protein>
<feature type="transmembrane region" description="Helical" evidence="1">
    <location>
        <begin position="92"/>
        <end position="120"/>
    </location>
</feature>
<evidence type="ECO:0000313" key="2">
    <source>
        <dbReference type="EMBL" id="MCM1981267.1"/>
    </source>
</evidence>
<dbReference type="RefSeq" id="WP_166278492.1">
    <property type="nucleotide sequence ID" value="NZ_JTHE03000004.1"/>
</dbReference>
<feature type="transmembrane region" description="Helical" evidence="1">
    <location>
        <begin position="126"/>
        <end position="148"/>
    </location>
</feature>
<comment type="caution">
    <text evidence="2">The sequence shown here is derived from an EMBL/GenBank/DDBJ whole genome shotgun (WGS) entry which is preliminary data.</text>
</comment>
<dbReference type="EMBL" id="JTHE03000004">
    <property type="protein sequence ID" value="MCM1981267.1"/>
    <property type="molecule type" value="Genomic_DNA"/>
</dbReference>
<organism evidence="2 3">
    <name type="scientific">Lyngbya confervoides BDU141951</name>
    <dbReference type="NCBI Taxonomy" id="1574623"/>
    <lineage>
        <taxon>Bacteria</taxon>
        <taxon>Bacillati</taxon>
        <taxon>Cyanobacteriota</taxon>
        <taxon>Cyanophyceae</taxon>
        <taxon>Oscillatoriophycideae</taxon>
        <taxon>Oscillatoriales</taxon>
        <taxon>Microcoleaceae</taxon>
        <taxon>Lyngbya</taxon>
    </lineage>
</organism>
<name>A0ABD4SYW7_9CYAN</name>
<accession>A0ABD4SYW7</accession>
<dbReference type="AlphaFoldDB" id="A0ABD4SYW7"/>
<evidence type="ECO:0000313" key="3">
    <source>
        <dbReference type="Proteomes" id="UP000031561"/>
    </source>
</evidence>
<dbReference type="Proteomes" id="UP000031561">
    <property type="component" value="Unassembled WGS sequence"/>
</dbReference>
<evidence type="ECO:0000256" key="1">
    <source>
        <dbReference type="SAM" id="Phobius"/>
    </source>
</evidence>
<keyword evidence="1" id="KW-0472">Membrane</keyword>